<feature type="domain" description="Fibronectin type-III" evidence="1">
    <location>
        <begin position="1427"/>
        <end position="1510"/>
    </location>
</feature>
<evidence type="ECO:0000313" key="3">
    <source>
        <dbReference type="RefSeq" id="XP_002737194.1"/>
    </source>
</evidence>
<evidence type="ECO:0000313" key="2">
    <source>
        <dbReference type="Proteomes" id="UP000694865"/>
    </source>
</evidence>
<sequence length="1520" mass="168772">ISYYEWAIGSTPAIADIFPFTVTNCEYGTAEKLALQEGHSYFISVRAFNGAGMSAMATSWAVTIDTSPPEPGIVYDGERNSTVKDSDYQFDTSNINAYWEGFMDPHSGIVDYIWKIGTCRGCDDVMQEQHVGLVTDMKADHFNLKPGFTYYTTVTACNSAGLCTCASSDGVTPDNSPPIAGIVFDGPSGEDWQYQASMKRLAAHWYNFHDYHSKLSHYEWRAGVTRGGDDIVRSTPLHITESLYVPQLESLMPQNATIYTTIKAYDSIGLSVEATSNGMGIDVTVPRIIRHITVNHSVGSILPATQVWKSFLHVNWRFDDAESPIERQILSVFTSYQSEVDVPSTQVPGIATEHTFTDLSLQDGDTYYVKIVACNAAKLCSSDQTDGILVDSSQPTVGTFAAESNHSADLSRHQEGYMTYVQETEDNPAIIKLAWLGFSDIHSGITHYYVTVGSQYSGRDLTPEGPVALVHENGEPFRDEGAVQTGIVEINRNLVPGEYIYITLWAVNGVGKRSMEAHDTFEVVQSNDHEGTLVLLRRCSAQTCQGDCTCAPGYSVCHGDESKCSNVTEHSDYDHVDVFDIINYRIEDTDPRDVTYSSSRCALAAVWKARNEGIAVERYEWSAGTKGDDPGTGVFDPANDRIWYDVGLETYAILLQEHPLLEGLQYVFYVKAWYDESTYAIFQSNGVTILYTSPRMSDSRKVKDLHSPNNTRDKDYTTSTNTLTVHWKDVFTDDIDKLAFFEVSVSTYKGGDDVRPFSASRYSPDIDTVVFTDLNLQPGVIYYSNVIASNHVNLRSIASSDGIKVDYSPPTKGIVYDGLGLHDADYQNSTTTVSANWHGFSDLQSYVDYYLWCVGSSPGFDDILSCQSVGLRKSFSRTVKRRIATGTKVYSKVMAVNTAGLISEPAISDGVIIDATPPEVLEKFNFSDNLLNNPSFEYLIPNDKNSSVLSGDCVSSDVPADWILSGKGYVYSCNNTLAQHGNSFAVVVGEISQNIVTTIGEKYRLRFYASYSPHSIVPVLSQEGFVQISRLYKVFKLYQRKGRLDSRFNFSEGDIQWHEYVEYFHAEEHMTTLLIGSIGRGGISLDNIELRHLSEGKRTPSEDPNHPVNNLTSPVHITIQRVGNYHTVQATWDVIDSESPIVDNMWAIGTTYGSTQLQGFTSIGRKFSANCQDLVLSHNTKLHVTIVVTNIVGMETVIHSDPITVDLTPPNLCCAEDGNQDDDIDYITGDQLVVHWRVDDPESGVDSCEVAVGFSPGTDDVGNFHSTDELNRTQIDLTGMVAHGETIYSTIRCHNYVGASSTITTNGVTVVKDNPDSREAFIDVTTMSETQYATRRHHQSLSNMIDIAWHGFEDITGISHYQCKIVNGNKQYLGWTDIGRNGETFATLYGLNMHSYTTYEILMRAVNHVGYHSGVVPVNVTIETEKPIIKKSDISVNWLSTSEVEIDWTGLYASKSSMVYELTVGTVYGGSDVVKWLETMETRIRVSDIDPSYEYHLTLTAINESGLYESSNHVIVYFEK</sequence>
<dbReference type="RefSeq" id="XP_002737194.1">
    <property type="nucleotide sequence ID" value="XM_002737148.1"/>
</dbReference>
<dbReference type="PANTHER" id="PTHR16897:SF2">
    <property type="entry name" value="OS03G0226600 PROTEIN"/>
    <property type="match status" value="1"/>
</dbReference>
<dbReference type="Gene3D" id="2.60.120.260">
    <property type="entry name" value="Galactose-binding domain-like"/>
    <property type="match status" value="1"/>
</dbReference>
<dbReference type="Proteomes" id="UP000694865">
    <property type="component" value="Unplaced"/>
</dbReference>
<proteinExistence type="predicted"/>
<dbReference type="SUPFAM" id="SSF49265">
    <property type="entry name" value="Fibronectin type III"/>
    <property type="match status" value="2"/>
</dbReference>
<feature type="domain" description="Fibronectin type-III" evidence="1">
    <location>
        <begin position="1216"/>
        <end position="1412"/>
    </location>
</feature>
<organism evidence="2 3">
    <name type="scientific">Saccoglossus kowalevskii</name>
    <name type="common">Acorn worm</name>
    <dbReference type="NCBI Taxonomy" id="10224"/>
    <lineage>
        <taxon>Eukaryota</taxon>
        <taxon>Metazoa</taxon>
        <taxon>Hemichordata</taxon>
        <taxon>Enteropneusta</taxon>
        <taxon>Harrimaniidae</taxon>
        <taxon>Saccoglossus</taxon>
    </lineage>
</organism>
<dbReference type="GeneID" id="100370115"/>
<dbReference type="InterPro" id="IPR003961">
    <property type="entry name" value="FN3_dom"/>
</dbReference>
<evidence type="ECO:0000259" key="1">
    <source>
        <dbReference type="SMART" id="SM00060"/>
    </source>
</evidence>
<dbReference type="SMART" id="SM00060">
    <property type="entry name" value="FN3"/>
    <property type="match status" value="4"/>
</dbReference>
<feature type="non-terminal residue" evidence="3">
    <location>
        <position position="1"/>
    </location>
</feature>
<protein>
    <submittedName>
        <fullName evidence="3">Uncharacterized protein LOC100370115</fullName>
    </submittedName>
</protein>
<name>A0ABM0GTS6_SACKO</name>
<accession>A0ABM0GTS6</accession>
<feature type="domain" description="Fibronectin type-III" evidence="1">
    <location>
        <begin position="705"/>
        <end position="796"/>
    </location>
</feature>
<dbReference type="InterPro" id="IPR036116">
    <property type="entry name" value="FN3_sf"/>
</dbReference>
<gene>
    <name evidence="3" type="primary">LOC100370115</name>
</gene>
<feature type="domain" description="Fibronectin type-III" evidence="1">
    <location>
        <begin position="295"/>
        <end position="381"/>
    </location>
</feature>
<reference evidence="3" key="1">
    <citation type="submission" date="2025-08" db="UniProtKB">
        <authorList>
            <consortium name="RefSeq"/>
        </authorList>
    </citation>
    <scope>IDENTIFICATION</scope>
    <source>
        <tissue evidence="3">Testes</tissue>
    </source>
</reference>
<dbReference type="PANTHER" id="PTHR16897">
    <property type="entry name" value="OS10G0105400 PROTEIN"/>
    <property type="match status" value="1"/>
</dbReference>
<keyword evidence="2" id="KW-1185">Reference proteome</keyword>